<dbReference type="GO" id="GO:0046475">
    <property type="term" value="P:glycerophospholipid catabolic process"/>
    <property type="evidence" value="ECO:0007669"/>
    <property type="project" value="TreeGrafter"/>
</dbReference>
<dbReference type="InterPro" id="IPR016035">
    <property type="entry name" value="Acyl_Trfase/lysoPLipase"/>
</dbReference>
<dbReference type="SUPFAM" id="SSF52151">
    <property type="entry name" value="FabD/lysophospholipase-like"/>
    <property type="match status" value="1"/>
</dbReference>
<feature type="transmembrane region" description="Helical" evidence="2">
    <location>
        <begin position="288"/>
        <end position="305"/>
    </location>
</feature>
<feature type="transmembrane region" description="Helical" evidence="2">
    <location>
        <begin position="246"/>
        <end position="264"/>
    </location>
</feature>
<evidence type="ECO:0000313" key="5">
    <source>
        <dbReference type="Proteomes" id="UP000239181"/>
    </source>
</evidence>
<reference evidence="4 5" key="1">
    <citation type="submission" date="2017-10" db="EMBL/GenBank/DDBJ databases">
        <title>Draft genome of two endophytic bacteria isolated from 'guarana' Paullinia cupana (Mart.) Ducke.</title>
        <authorList>
            <person name="Siqueira K.A."/>
            <person name="Liotti R.G."/>
            <person name="Mendes T.A."/>
            <person name="Soares M.A."/>
        </authorList>
    </citation>
    <scope>NUCLEOTIDE SEQUENCE [LARGE SCALE GENOMIC DNA]</scope>
    <source>
        <strain evidence="4 5">342</strain>
    </source>
</reference>
<feature type="transmembrane region" description="Helical" evidence="2">
    <location>
        <begin position="145"/>
        <end position="163"/>
    </location>
</feature>
<protein>
    <recommendedName>
        <fullName evidence="3">PNPLA domain-containing protein</fullName>
    </recommendedName>
</protein>
<sequence>MSDPLIKNNDRDINGGENTLIQQRRQQANISDDLPVSALALSGGGIRSATFCLGLVRALAANKVLRRFDYLSTVSGGGYFGGMLGRLYNEDQQAEAVEAGLAEKRSFLLWWLRNNGRYLAPAGFRDVSQAMAYTLRGLLASHFEAATVMLFLAALMFFPGLLLTSFSPASDAAPAWLGLMLIPLACALWQICAWWIIRPAGGKGDSTAKGRYQDYYSTISVPLVTLALMLAWYFSPYMVYRDKSIWLGPIVLLFSCLPLAAKLVQDFCALKITTLSVPEQRLIRTKKLAVALLAALACLFFYGASEFCYWIKVRANFLIFLTVLALLPPAISLLRHAIKAPARNPVKKKPVASIINQVGYLFLLALFLTWSTLLLILLTELYIPEKSSGYPALLMDAFFLALMAVYFWLTRKRIDVLNLSSMHNLYRARLERAYISVGNYFRPNRPETRGARFPLTLLSAYERDRVGENQKWRITDVQPGDDVLLRDYHPHRYGGPLHLINCCINQTVDDRTGNFNADRKGIALTLSPLGIETGTHLPLATDWQEEHLSKWLAISGAALGTGMGSNTRTGTAALLFTSAIRLGYWNENLFARKHQRIATTAEKQDRHKREIKPEKFPHLRALLGEMLAFFPGMNSSLWYVSDGGHFDNTGVYALLKRRVPLIVLAECGADPDYGYEDIENLVRKAHIDYATRIEFLDSDAVEPTMSALFTTPDLLNKRENPAPFMLARIVYPDQEDYAALIVVKPHLIENLGLDTERYADRQPAFPQEPTSDQFFDENQWEACHELGLKMGERLSGEILDKALGWVNAAHRDIGR</sequence>
<keyword evidence="2" id="KW-0472">Membrane</keyword>
<feature type="domain" description="PNPLA" evidence="3">
    <location>
        <begin position="39"/>
        <end position="126"/>
    </location>
</feature>
<name>A0A2S9I3X3_9GAMM</name>
<feature type="transmembrane region" description="Helical" evidence="2">
    <location>
        <begin position="390"/>
        <end position="409"/>
    </location>
</feature>
<accession>A0A2S9I3X3</accession>
<evidence type="ECO:0000256" key="2">
    <source>
        <dbReference type="SAM" id="Phobius"/>
    </source>
</evidence>
<dbReference type="PANTHER" id="PTHR10728:SF40">
    <property type="entry name" value="PATATIN FAMILY PROTEIN"/>
    <property type="match status" value="1"/>
</dbReference>
<evidence type="ECO:0000313" key="4">
    <source>
        <dbReference type="EMBL" id="PRD12475.1"/>
    </source>
</evidence>
<organism evidence="4 5">
    <name type="scientific">Pantoea coffeiphila</name>
    <dbReference type="NCBI Taxonomy" id="1465635"/>
    <lineage>
        <taxon>Bacteria</taxon>
        <taxon>Pseudomonadati</taxon>
        <taxon>Pseudomonadota</taxon>
        <taxon>Gammaproteobacteria</taxon>
        <taxon>Enterobacterales</taxon>
        <taxon>Erwiniaceae</taxon>
        <taxon>Pantoea</taxon>
    </lineage>
</organism>
<dbReference type="Proteomes" id="UP000239181">
    <property type="component" value="Unassembled WGS sequence"/>
</dbReference>
<dbReference type="EMBL" id="PDET01000032">
    <property type="protein sequence ID" value="PRD12475.1"/>
    <property type="molecule type" value="Genomic_DNA"/>
</dbReference>
<gene>
    <name evidence="4" type="ORF">CQW29_26275</name>
</gene>
<feature type="transmembrane region" description="Helical" evidence="2">
    <location>
        <begin position="216"/>
        <end position="234"/>
    </location>
</feature>
<dbReference type="PANTHER" id="PTHR10728">
    <property type="entry name" value="CYTOSOLIC PHOSPHOLIPASE A2"/>
    <property type="match status" value="1"/>
</dbReference>
<dbReference type="OrthoDB" id="100544at2"/>
<comment type="caution">
    <text evidence="4">The sequence shown here is derived from an EMBL/GenBank/DDBJ whole genome shotgun (WGS) entry which is preliminary data.</text>
</comment>
<proteinExistence type="predicted"/>
<dbReference type="GO" id="GO:0004623">
    <property type="term" value="F:phospholipase A2 activity"/>
    <property type="evidence" value="ECO:0007669"/>
    <property type="project" value="TreeGrafter"/>
</dbReference>
<keyword evidence="1" id="KW-0443">Lipid metabolism</keyword>
<keyword evidence="5" id="KW-1185">Reference proteome</keyword>
<feature type="transmembrane region" description="Helical" evidence="2">
    <location>
        <begin position="175"/>
        <end position="196"/>
    </location>
</feature>
<dbReference type="AlphaFoldDB" id="A0A2S9I3X3"/>
<dbReference type="GO" id="GO:0005829">
    <property type="term" value="C:cytosol"/>
    <property type="evidence" value="ECO:0007669"/>
    <property type="project" value="TreeGrafter"/>
</dbReference>
<evidence type="ECO:0000259" key="3">
    <source>
        <dbReference type="Pfam" id="PF01734"/>
    </source>
</evidence>
<feature type="transmembrane region" description="Helical" evidence="2">
    <location>
        <begin position="358"/>
        <end position="378"/>
    </location>
</feature>
<dbReference type="InterPro" id="IPR002641">
    <property type="entry name" value="PNPLA_dom"/>
</dbReference>
<keyword evidence="2" id="KW-1133">Transmembrane helix</keyword>
<keyword evidence="2" id="KW-0812">Transmembrane</keyword>
<dbReference type="Pfam" id="PF01734">
    <property type="entry name" value="Patatin"/>
    <property type="match status" value="1"/>
</dbReference>
<dbReference type="Gene3D" id="3.40.1090.10">
    <property type="entry name" value="Cytosolic phospholipase A2 catalytic domain"/>
    <property type="match status" value="1"/>
</dbReference>
<evidence type="ECO:0000256" key="1">
    <source>
        <dbReference type="ARBA" id="ARBA00023098"/>
    </source>
</evidence>
<feature type="transmembrane region" description="Helical" evidence="2">
    <location>
        <begin position="317"/>
        <end position="338"/>
    </location>
</feature>
<dbReference type="RefSeq" id="WP_105595706.1">
    <property type="nucleotide sequence ID" value="NZ_PDET01000032.1"/>
</dbReference>